<keyword evidence="2" id="KW-1185">Reference proteome</keyword>
<evidence type="ECO:0000313" key="1">
    <source>
        <dbReference type="EMBL" id="SIS66393.1"/>
    </source>
</evidence>
<evidence type="ECO:0000313" key="2">
    <source>
        <dbReference type="Proteomes" id="UP000185999"/>
    </source>
</evidence>
<organism evidence="1 2">
    <name type="scientific">Neptunomonas antarctica</name>
    <dbReference type="NCBI Taxonomy" id="619304"/>
    <lineage>
        <taxon>Bacteria</taxon>
        <taxon>Pseudomonadati</taxon>
        <taxon>Pseudomonadota</taxon>
        <taxon>Gammaproteobacteria</taxon>
        <taxon>Oceanospirillales</taxon>
        <taxon>Oceanospirillaceae</taxon>
        <taxon>Neptunomonas</taxon>
    </lineage>
</organism>
<proteinExistence type="predicted"/>
<reference evidence="2" key="1">
    <citation type="submission" date="2017-01" db="EMBL/GenBank/DDBJ databases">
        <authorList>
            <person name="Varghese N."/>
            <person name="Submissions S."/>
        </authorList>
    </citation>
    <scope>NUCLEOTIDE SEQUENCE [LARGE SCALE GENOMIC DNA]</scope>
    <source>
        <strain evidence="2">DSM 22306</strain>
    </source>
</reference>
<dbReference type="Pfam" id="PF11163">
    <property type="entry name" value="DUF2947"/>
    <property type="match status" value="1"/>
</dbReference>
<sequence>MNYIPLNEYRHLWFYQHQDMPISADDLSLIKPMTVKRASEIWALNISQDSLDASELAKDDWANQAASWDETGFWQSAWEGDADALPELVDEYIGWEGNSIVYFCYSGEHVVETTWDIFRKHWKNFLFLDDGPLLIGKKRKEAIQFQQNGSFTLGKRP</sequence>
<dbReference type="AlphaFoldDB" id="A0A1N7KXT0"/>
<name>A0A1N7KXT0_9GAMM</name>
<dbReference type="Proteomes" id="UP000185999">
    <property type="component" value="Unassembled WGS sequence"/>
</dbReference>
<accession>A0A1N7KXT0</accession>
<dbReference type="InterPro" id="IPR021334">
    <property type="entry name" value="DUF2947"/>
</dbReference>
<protein>
    <recommendedName>
        <fullName evidence="3">DUF2947 domain-containing protein</fullName>
    </recommendedName>
</protein>
<gene>
    <name evidence="1" type="ORF">SAMN05421760_10359</name>
</gene>
<evidence type="ECO:0008006" key="3">
    <source>
        <dbReference type="Google" id="ProtNLM"/>
    </source>
</evidence>
<dbReference type="EMBL" id="FTOE01000003">
    <property type="protein sequence ID" value="SIS66393.1"/>
    <property type="molecule type" value="Genomic_DNA"/>
</dbReference>
<dbReference type="OrthoDB" id="6687905at2"/>
<dbReference type="RefSeq" id="WP_054341730.1">
    <property type="nucleotide sequence ID" value="NZ_FTOE01000003.1"/>
</dbReference>